<dbReference type="InterPro" id="IPR006597">
    <property type="entry name" value="Sel1-like"/>
</dbReference>
<comment type="similarity">
    <text evidence="1">Belongs to the sel-1 family.</text>
</comment>
<feature type="transmembrane region" description="Helical" evidence="2">
    <location>
        <begin position="528"/>
        <end position="546"/>
    </location>
</feature>
<proteinExistence type="inferred from homology"/>
<dbReference type="AlphaFoldDB" id="A0A6B2L1E9"/>
<dbReference type="SUPFAM" id="SSF81901">
    <property type="entry name" value="HCP-like"/>
    <property type="match status" value="3"/>
</dbReference>
<dbReference type="PANTHER" id="PTHR11102:SF147">
    <property type="entry name" value="SEL1L ADAPTOR SUBUNIT OF ERAD E3 UBIQUITIN LIGASE"/>
    <property type="match status" value="1"/>
</dbReference>
<name>A0A6B2L1E9_9EUKA</name>
<dbReference type="EMBL" id="GIBP01001719">
    <property type="protein sequence ID" value="NDV30688.1"/>
    <property type="molecule type" value="Transcribed_RNA"/>
</dbReference>
<evidence type="ECO:0000256" key="2">
    <source>
        <dbReference type="SAM" id="Phobius"/>
    </source>
</evidence>
<dbReference type="PANTHER" id="PTHR11102">
    <property type="entry name" value="SEL-1-LIKE PROTEIN"/>
    <property type="match status" value="1"/>
</dbReference>
<protein>
    <submittedName>
        <fullName evidence="3">Uncharacterized protein</fullName>
    </submittedName>
</protein>
<keyword evidence="2" id="KW-1133">Transmembrane helix</keyword>
<organism evidence="3">
    <name type="scientific">Arcella intermedia</name>
    <dbReference type="NCBI Taxonomy" id="1963864"/>
    <lineage>
        <taxon>Eukaryota</taxon>
        <taxon>Amoebozoa</taxon>
        <taxon>Tubulinea</taxon>
        <taxon>Elardia</taxon>
        <taxon>Arcellinida</taxon>
        <taxon>Sphaerothecina</taxon>
        <taxon>Arcellidae</taxon>
        <taxon>Arcella</taxon>
    </lineage>
</organism>
<evidence type="ECO:0000313" key="3">
    <source>
        <dbReference type="EMBL" id="NDV30688.1"/>
    </source>
</evidence>
<dbReference type="InterPro" id="IPR011990">
    <property type="entry name" value="TPR-like_helical_dom_sf"/>
</dbReference>
<keyword evidence="2" id="KW-0812">Transmembrane</keyword>
<keyword evidence="2" id="KW-0472">Membrane</keyword>
<sequence>MVAFLSYHYPHLVDPQFRPKFKALPPPLSGPGKGPAGSGALVDHSDLPNVPLYLTHSYVSALGNYTPAMASRGYHLFHGHHTPATCTEALEYLRPAAYEMVTGPKAKHSVLKVKISSDAVHLESEFFSGKSTSREEEDIIEFYRHSADSGNTESQVAMGVLLALGGIGGLEKDYQKAVEYFAMAGEEDDANGLAHLGWMYQHGLGVPNDNETAFALYEQAALLGSTFGMNALGECYYYGTGTETDLTSAKTWFEVAAEKNDPEAQLNLGRMAFSGIGTTKSYSKARSYFHQSALGGNLVALYNLAIMNSYGFGVKISCQQAASYFNKIIEKTISKENLIQAYQYYTMGYYDRALIHYEIAADQGDHLGQLNAAWMYEMDLGIHEINKNAGYVERNRTRYNLKKAFMYYMQAAEQGSPEAHVKIGDYYYYQKAPGATGTDSARAAAFYRAASTLRDPQATFNLGYMHHNGIGVPRDRHLAKRYYDMSLVQDPEGYLAVTLALNLLWVELYWEQIQMRGLLWGMSTDNTLIAVLVVILFVSIIVRWILERRG</sequence>
<dbReference type="Gene3D" id="1.25.40.10">
    <property type="entry name" value="Tetratricopeptide repeat domain"/>
    <property type="match status" value="1"/>
</dbReference>
<dbReference type="SMART" id="SM00671">
    <property type="entry name" value="SEL1"/>
    <property type="match status" value="10"/>
</dbReference>
<dbReference type="Pfam" id="PF08238">
    <property type="entry name" value="Sel1"/>
    <property type="match status" value="10"/>
</dbReference>
<evidence type="ECO:0000256" key="1">
    <source>
        <dbReference type="ARBA" id="ARBA00038101"/>
    </source>
</evidence>
<reference evidence="3" key="1">
    <citation type="journal article" date="2020" name="J. Eukaryot. Microbiol.">
        <title>De novo Sequencing, Assembly and Annotation of the Transcriptome for the Free-Living Testate Amoeba Arcella intermedia.</title>
        <authorList>
            <person name="Ribeiro G.M."/>
            <person name="Porfirio-Sousa A.L."/>
            <person name="Maurer-Alcala X.X."/>
            <person name="Katz L.A."/>
            <person name="Lahr D.J.G."/>
        </authorList>
    </citation>
    <scope>NUCLEOTIDE SEQUENCE</scope>
</reference>
<accession>A0A6B2L1E9</accession>
<dbReference type="InterPro" id="IPR050767">
    <property type="entry name" value="Sel1_AlgK"/>
</dbReference>
<dbReference type="GO" id="GO:0005789">
    <property type="term" value="C:endoplasmic reticulum membrane"/>
    <property type="evidence" value="ECO:0007669"/>
    <property type="project" value="TreeGrafter"/>
</dbReference>
<dbReference type="GO" id="GO:0036503">
    <property type="term" value="P:ERAD pathway"/>
    <property type="evidence" value="ECO:0007669"/>
    <property type="project" value="TreeGrafter"/>
</dbReference>